<dbReference type="Gene3D" id="2.60.120.1290">
    <property type="match status" value="1"/>
</dbReference>
<reference evidence="1" key="1">
    <citation type="submission" date="2022-08" db="EMBL/GenBank/DDBJ databases">
        <title>Nisaea acidiphila sp. nov., isolated from a marine algal debris and emended description of the genus Nisaea Urios et al. 2008.</title>
        <authorList>
            <person name="Kwon K."/>
        </authorList>
    </citation>
    <scope>NUCLEOTIDE SEQUENCE</scope>
    <source>
        <strain evidence="1">MEBiC11861</strain>
    </source>
</reference>
<dbReference type="Gene3D" id="3.40.50.200">
    <property type="entry name" value="Peptidase S8/S53 domain"/>
    <property type="match status" value="1"/>
</dbReference>
<dbReference type="InterPro" id="IPR036852">
    <property type="entry name" value="Peptidase_S8/S53_dom_sf"/>
</dbReference>
<proteinExistence type="predicted"/>
<dbReference type="EMBL" id="CP102480">
    <property type="protein sequence ID" value="UUX50823.1"/>
    <property type="molecule type" value="Genomic_DNA"/>
</dbReference>
<organism evidence="1 2">
    <name type="scientific">Nisaea acidiphila</name>
    <dbReference type="NCBI Taxonomy" id="1862145"/>
    <lineage>
        <taxon>Bacteria</taxon>
        <taxon>Pseudomonadati</taxon>
        <taxon>Pseudomonadota</taxon>
        <taxon>Alphaproteobacteria</taxon>
        <taxon>Rhodospirillales</taxon>
        <taxon>Thalassobaculaceae</taxon>
        <taxon>Nisaea</taxon>
    </lineage>
</organism>
<dbReference type="Proteomes" id="UP001060336">
    <property type="component" value="Chromosome"/>
</dbReference>
<dbReference type="SUPFAM" id="SSF52743">
    <property type="entry name" value="Subtilisin-like"/>
    <property type="match status" value="1"/>
</dbReference>
<name>A0A9J7AU26_9PROT</name>
<dbReference type="AlphaFoldDB" id="A0A9J7AU26"/>
<dbReference type="KEGG" id="naci:NUH88_03765"/>
<dbReference type="GO" id="GO:0004252">
    <property type="term" value="F:serine-type endopeptidase activity"/>
    <property type="evidence" value="ECO:0007669"/>
    <property type="project" value="InterPro"/>
</dbReference>
<evidence type="ECO:0008006" key="3">
    <source>
        <dbReference type="Google" id="ProtNLM"/>
    </source>
</evidence>
<evidence type="ECO:0000313" key="2">
    <source>
        <dbReference type="Proteomes" id="UP001060336"/>
    </source>
</evidence>
<gene>
    <name evidence="1" type="ORF">NUH88_03765</name>
</gene>
<accession>A0A9J7AU26</accession>
<evidence type="ECO:0000313" key="1">
    <source>
        <dbReference type="EMBL" id="UUX50823.1"/>
    </source>
</evidence>
<dbReference type="GO" id="GO:0006508">
    <property type="term" value="P:proteolysis"/>
    <property type="evidence" value="ECO:0007669"/>
    <property type="project" value="InterPro"/>
</dbReference>
<sequence>MTSEWKYKDLPSGACANLQNHWLQELSDDYRPVLVLLRLTAPMAEEVLRSYTERYAQGAVRAPAATKSAGKGDEFSQQVVMSHDSYTQLKSFVEEKSDGSLDLLVVLGREGYRSLLNRAERPESGISIVDFGVGLDPRTVGTGSIVEEKSEDRGRALDGDEVIVAIVDDGIAFANDRFRRSETETRFEYFYAMDTERRNDSPHTIIGQPIDKLEIDELLRLHEGDEERVYRASGLIDFGRPDSTTRYGRSAPQSLMFARTHGTHILDVASGYDWRNPEDLTIARKRPLIGVQLPAAAVAETSGSGTSVYLRKALQYIGDRAIDLSRRAPPKADGSVAWLPLVVNFSFGISAGPLDGGGPVEREIQNFIRYYKNKTGESALCRVVLPSGNSFHSRSAARMKVMELDPEQTLKWRLKPDDRTASFVDIWLPEKGTSRGENEGCIQVSLEPPRGGPKQTFYSQPNKMLDWVVDGVVMARIYHRLDMRGPGRIRENVLIAVRGTEPEIGNEPVCPSGNWRVRIARSGGCDDLRGDDLIELRVQRDDPRLGQRPKGRQSYFDDAAYEKYDPVSGRLPKGGELDGEHVSRRGSFNAYANLCDIVVVGGYRRSDGEPSWYTGSGPTMVRTGPDLAAVSEESPSHIGVIASGTFSGSVFAQNGTSVAVPAKVRALANEMAPGGDDFGDYCAENGPHGPYGELDQARLGNCRLHAPAPPNHRRRIEPE</sequence>
<dbReference type="RefSeq" id="WP_257770061.1">
    <property type="nucleotide sequence ID" value="NZ_CP102480.1"/>
</dbReference>
<protein>
    <recommendedName>
        <fullName evidence="3">Peptidase S8/S53 domain-containing protein</fullName>
    </recommendedName>
</protein>
<keyword evidence="2" id="KW-1185">Reference proteome</keyword>